<dbReference type="InterPro" id="IPR025857">
    <property type="entry name" value="MacB_PCD"/>
</dbReference>
<dbReference type="RefSeq" id="WP_092702353.1">
    <property type="nucleotide sequence ID" value="NZ_FOSR01000003.1"/>
</dbReference>
<dbReference type="GO" id="GO:0022857">
    <property type="term" value="F:transmembrane transporter activity"/>
    <property type="evidence" value="ECO:0007669"/>
    <property type="project" value="TreeGrafter"/>
</dbReference>
<evidence type="ECO:0000256" key="2">
    <source>
        <dbReference type="ARBA" id="ARBA00022475"/>
    </source>
</evidence>
<feature type="transmembrane region" description="Helical" evidence="6">
    <location>
        <begin position="355"/>
        <end position="381"/>
    </location>
</feature>
<evidence type="ECO:0000256" key="6">
    <source>
        <dbReference type="SAM" id="Phobius"/>
    </source>
</evidence>
<reference evidence="10" key="1">
    <citation type="submission" date="2016-10" db="EMBL/GenBank/DDBJ databases">
        <authorList>
            <person name="Varghese N."/>
            <person name="Submissions S."/>
        </authorList>
    </citation>
    <scope>NUCLEOTIDE SEQUENCE [LARGE SCALE GENOMIC DNA]</scope>
    <source>
        <strain evidence="10">MO64</strain>
    </source>
</reference>
<dbReference type="InterPro" id="IPR003838">
    <property type="entry name" value="ABC3_permease_C"/>
</dbReference>
<keyword evidence="5 6" id="KW-0472">Membrane</keyword>
<dbReference type="Pfam" id="PF12704">
    <property type="entry name" value="MacB_PCD"/>
    <property type="match status" value="1"/>
</dbReference>
<evidence type="ECO:0000256" key="3">
    <source>
        <dbReference type="ARBA" id="ARBA00022692"/>
    </source>
</evidence>
<sequence length="436" mass="47578">MFGYYLDLAWRSLKRTPVLTGLMVLAIGLGIGASMTMLTVLHVMTDDPMPGRSAHLYTPHLDPLPRDYKLRDGSPDPTDDMTWPDAMALLKAHRGVRQAAMSGGSLLLRPARADLRPFYVSGRYATTDFFALFGVPFEQGSGWSAADDAAGAQVVVLSETLARKLFGTGKAVGQTVRLGEHDFRVIGVTADWAPKPVFYDDQTGTQYSDADLFFLPLSVAVDEKLQVSGNRSGWVHGDDTSLTSANMTWLQFWVQLDTPAQVAAYRQYLVDYSAQQKALGRFQRPPTNAKLYSLMSWLAHENLVPGDVDLQLWLALGFLFVCLLNIVALLLAKFLRRSGAISVRRALGARRRDIFVQLGIESALIGVAGGVLGLAIAQLGLWSIRQRPDDYAKLAQMDMSMLLGTLGLAVLASVLAGLLPAWRACRVPPALQLKGG</sequence>
<accession>A0A1I4A8A7</accession>
<evidence type="ECO:0000256" key="4">
    <source>
        <dbReference type="ARBA" id="ARBA00022989"/>
    </source>
</evidence>
<dbReference type="Pfam" id="PF02687">
    <property type="entry name" value="FtsX"/>
    <property type="match status" value="1"/>
</dbReference>
<dbReference type="PANTHER" id="PTHR30572:SF18">
    <property type="entry name" value="ABC-TYPE MACROLIDE FAMILY EXPORT SYSTEM PERMEASE COMPONENT 2"/>
    <property type="match status" value="1"/>
</dbReference>
<feature type="transmembrane region" description="Helical" evidence="6">
    <location>
        <begin position="21"/>
        <end position="44"/>
    </location>
</feature>
<keyword evidence="3 6" id="KW-0812">Transmembrane</keyword>
<evidence type="ECO:0000313" key="9">
    <source>
        <dbReference type="EMBL" id="SFK52652.1"/>
    </source>
</evidence>
<evidence type="ECO:0000256" key="5">
    <source>
        <dbReference type="ARBA" id="ARBA00023136"/>
    </source>
</evidence>
<feature type="domain" description="ABC3 transporter permease C-terminal" evidence="7">
    <location>
        <begin position="315"/>
        <end position="429"/>
    </location>
</feature>
<dbReference type="GO" id="GO:0005886">
    <property type="term" value="C:plasma membrane"/>
    <property type="evidence" value="ECO:0007669"/>
    <property type="project" value="UniProtKB-SubCell"/>
</dbReference>
<dbReference type="Proteomes" id="UP000198725">
    <property type="component" value="Unassembled WGS sequence"/>
</dbReference>
<proteinExistence type="predicted"/>
<keyword evidence="2" id="KW-1003">Cell membrane</keyword>
<gene>
    <name evidence="9" type="ORF">SAMN05192579_103306</name>
</gene>
<dbReference type="EMBL" id="FOSR01000003">
    <property type="protein sequence ID" value="SFK52652.1"/>
    <property type="molecule type" value="Genomic_DNA"/>
</dbReference>
<protein>
    <submittedName>
        <fullName evidence="9">Putative ABC transport system permease protein</fullName>
    </submittedName>
</protein>
<name>A0A1I4A8A7_9GAMM</name>
<comment type="subcellular location">
    <subcellularLocation>
        <location evidence="1">Cell membrane</location>
        <topology evidence="1">Multi-pass membrane protein</topology>
    </subcellularLocation>
</comment>
<feature type="transmembrane region" description="Helical" evidence="6">
    <location>
        <begin position="312"/>
        <end position="335"/>
    </location>
</feature>
<feature type="transmembrane region" description="Helical" evidence="6">
    <location>
        <begin position="401"/>
        <end position="422"/>
    </location>
</feature>
<keyword evidence="10" id="KW-1185">Reference proteome</keyword>
<organism evidence="9 10">
    <name type="scientific">Rhodanobacter glycinis</name>
    <dbReference type="NCBI Taxonomy" id="582702"/>
    <lineage>
        <taxon>Bacteria</taxon>
        <taxon>Pseudomonadati</taxon>
        <taxon>Pseudomonadota</taxon>
        <taxon>Gammaproteobacteria</taxon>
        <taxon>Lysobacterales</taxon>
        <taxon>Rhodanobacteraceae</taxon>
        <taxon>Rhodanobacter</taxon>
    </lineage>
</organism>
<evidence type="ECO:0000256" key="1">
    <source>
        <dbReference type="ARBA" id="ARBA00004651"/>
    </source>
</evidence>
<dbReference type="InterPro" id="IPR050250">
    <property type="entry name" value="Macrolide_Exporter_MacB"/>
</dbReference>
<feature type="domain" description="MacB-like periplasmic core" evidence="8">
    <location>
        <begin position="20"/>
        <end position="269"/>
    </location>
</feature>
<evidence type="ECO:0000259" key="7">
    <source>
        <dbReference type="Pfam" id="PF02687"/>
    </source>
</evidence>
<evidence type="ECO:0000259" key="8">
    <source>
        <dbReference type="Pfam" id="PF12704"/>
    </source>
</evidence>
<evidence type="ECO:0000313" key="10">
    <source>
        <dbReference type="Proteomes" id="UP000198725"/>
    </source>
</evidence>
<dbReference type="AlphaFoldDB" id="A0A1I4A8A7"/>
<keyword evidence="4 6" id="KW-1133">Transmembrane helix</keyword>
<dbReference type="PANTHER" id="PTHR30572">
    <property type="entry name" value="MEMBRANE COMPONENT OF TRANSPORTER-RELATED"/>
    <property type="match status" value="1"/>
</dbReference>